<dbReference type="SUPFAM" id="SSF57845">
    <property type="entry name" value="B-box zinc-binding domain"/>
    <property type="match status" value="1"/>
</dbReference>
<dbReference type="InterPro" id="IPR006734">
    <property type="entry name" value="PLATZ"/>
</dbReference>
<feature type="domain" description="B box-type" evidence="3">
    <location>
        <begin position="156"/>
        <end position="195"/>
    </location>
</feature>
<evidence type="ECO:0000256" key="2">
    <source>
        <dbReference type="SAM" id="MobiDB-lite"/>
    </source>
</evidence>
<dbReference type="AlphaFoldDB" id="A0AAQ3MFS8"/>
<keyword evidence="1" id="KW-0479">Metal-binding</keyword>
<dbReference type="Gene3D" id="3.30.160.60">
    <property type="entry name" value="Classic Zinc Finger"/>
    <property type="match status" value="1"/>
</dbReference>
<evidence type="ECO:0000313" key="5">
    <source>
        <dbReference type="Proteomes" id="UP001374535"/>
    </source>
</evidence>
<gene>
    <name evidence="4" type="ORF">V8G54_035698</name>
</gene>
<feature type="compositionally biased region" description="Basic residues" evidence="2">
    <location>
        <begin position="308"/>
        <end position="317"/>
    </location>
</feature>
<dbReference type="EMBL" id="CP144690">
    <property type="protein sequence ID" value="WVY90184.1"/>
    <property type="molecule type" value="Genomic_DNA"/>
</dbReference>
<keyword evidence="1" id="KW-0863">Zinc-finger</keyword>
<dbReference type="PANTHER" id="PTHR31065:SF9">
    <property type="entry name" value="TRANSCRIPTION FACTOR FAMILY PROTEIN, PUTATIVE-RELATED"/>
    <property type="match status" value="1"/>
</dbReference>
<feature type="non-terminal residue" evidence="4">
    <location>
        <position position="1"/>
    </location>
</feature>
<reference evidence="4 5" key="1">
    <citation type="journal article" date="2023" name="Life. Sci Alliance">
        <title>Evolutionary insights into 3D genome organization and epigenetic landscape of Vigna mungo.</title>
        <authorList>
            <person name="Junaid A."/>
            <person name="Singh B."/>
            <person name="Bhatia S."/>
        </authorList>
    </citation>
    <scope>NUCLEOTIDE SEQUENCE [LARGE SCALE GENOMIC DNA]</scope>
    <source>
        <strain evidence="4">Urdbean</strain>
    </source>
</reference>
<keyword evidence="5" id="KW-1185">Reference proteome</keyword>
<feature type="compositionally biased region" description="Basic and acidic residues" evidence="2">
    <location>
        <begin position="296"/>
        <end position="307"/>
    </location>
</feature>
<keyword evidence="1" id="KW-0862">Zinc</keyword>
<feature type="region of interest" description="Disordered" evidence="2">
    <location>
        <begin position="278"/>
        <end position="323"/>
    </location>
</feature>
<dbReference type="Proteomes" id="UP001374535">
    <property type="component" value="Chromosome 11"/>
</dbReference>
<dbReference type="PROSITE" id="PS50119">
    <property type="entry name" value="ZF_BBOX"/>
    <property type="match status" value="1"/>
</dbReference>
<name>A0AAQ3MFS8_VIGMU</name>
<dbReference type="Pfam" id="PF00643">
    <property type="entry name" value="zf-B_box"/>
    <property type="match status" value="1"/>
</dbReference>
<dbReference type="CDD" id="cd19756">
    <property type="entry name" value="Bbox2"/>
    <property type="match status" value="1"/>
</dbReference>
<dbReference type="InterPro" id="IPR000315">
    <property type="entry name" value="Znf_B-box"/>
</dbReference>
<proteinExistence type="predicted"/>
<sequence length="323" mass="36982">VVVVARRPDMALTLRMTSTTMCDEEPHSQDRATEAPVEVLIACAMRTRFWRNPIFEKIPAKLAKNETLDDYLKVHGVVATVVGVNNDRKGDGLGDELMIDRGNAGVEAVLEEFFDDRNRTLSDLADGYSDEEVTERRIHKPRWLESFLRKIFFNSCSTHPFRKNELNKYCINCNLSVCQYCVASGPHRHHKILKVYRHVYKDVVSLATMEKYIDISQIQPYKSNKRLVISLNPLPHSGSTANNEASCNTCKRKLTEPDLYRYCSISCKVRAVLSNPDDSTPPFISIQTPRLPPQQEKQEETKSEPQKTQKRKRKGSPHRAPFF</sequence>
<evidence type="ECO:0000259" key="3">
    <source>
        <dbReference type="PROSITE" id="PS50119"/>
    </source>
</evidence>
<protein>
    <recommendedName>
        <fullName evidence="3">B box-type domain-containing protein</fullName>
    </recommendedName>
</protein>
<dbReference type="Pfam" id="PF04640">
    <property type="entry name" value="PLATZ"/>
    <property type="match status" value="1"/>
</dbReference>
<accession>A0AAQ3MFS8</accession>
<evidence type="ECO:0000256" key="1">
    <source>
        <dbReference type="PROSITE-ProRule" id="PRU00024"/>
    </source>
</evidence>
<organism evidence="4 5">
    <name type="scientific">Vigna mungo</name>
    <name type="common">Black gram</name>
    <name type="synonym">Phaseolus mungo</name>
    <dbReference type="NCBI Taxonomy" id="3915"/>
    <lineage>
        <taxon>Eukaryota</taxon>
        <taxon>Viridiplantae</taxon>
        <taxon>Streptophyta</taxon>
        <taxon>Embryophyta</taxon>
        <taxon>Tracheophyta</taxon>
        <taxon>Spermatophyta</taxon>
        <taxon>Magnoliopsida</taxon>
        <taxon>eudicotyledons</taxon>
        <taxon>Gunneridae</taxon>
        <taxon>Pentapetalae</taxon>
        <taxon>rosids</taxon>
        <taxon>fabids</taxon>
        <taxon>Fabales</taxon>
        <taxon>Fabaceae</taxon>
        <taxon>Papilionoideae</taxon>
        <taxon>50 kb inversion clade</taxon>
        <taxon>NPAAA clade</taxon>
        <taxon>indigoferoid/millettioid clade</taxon>
        <taxon>Phaseoleae</taxon>
        <taxon>Vigna</taxon>
    </lineage>
</organism>
<dbReference type="PANTHER" id="PTHR31065">
    <property type="entry name" value="PLATZ TRANSCRIPTION FACTOR FAMILY PROTEIN"/>
    <property type="match status" value="1"/>
</dbReference>
<evidence type="ECO:0000313" key="4">
    <source>
        <dbReference type="EMBL" id="WVY90184.1"/>
    </source>
</evidence>
<dbReference type="GO" id="GO:0008270">
    <property type="term" value="F:zinc ion binding"/>
    <property type="evidence" value="ECO:0007669"/>
    <property type="project" value="UniProtKB-KW"/>
</dbReference>